<gene>
    <name evidence="1" type="ORF">QFC22_004174</name>
</gene>
<name>A0ACC2X3H5_9TREE</name>
<evidence type="ECO:0000313" key="1">
    <source>
        <dbReference type="EMBL" id="KAJ9118263.1"/>
    </source>
</evidence>
<reference evidence="1" key="1">
    <citation type="submission" date="2023-04" db="EMBL/GenBank/DDBJ databases">
        <title>Draft Genome sequencing of Naganishia species isolated from polar environments using Oxford Nanopore Technology.</title>
        <authorList>
            <person name="Leo P."/>
            <person name="Venkateswaran K."/>
        </authorList>
    </citation>
    <scope>NUCLEOTIDE SEQUENCE</scope>
    <source>
        <strain evidence="1">MNA-CCFEE 5425</strain>
    </source>
</reference>
<sequence>MKEPNTPSTPHTLAYRQSKHDSYAGWYESSLLSNLSPVTTGPPQALSVASRAPAPIEDFTQASPSSMLGPRERVRSLRQMKKALHSRETVYAKSEIQKKGAMTKAICEQASVAPTPNVQEAVKSHLSLTIPDDLNSSTITRPLRTPQQQRLSTPSAYVATETSPLTATSTKPRKSARFTRLIVEKLLLEPEELRSYTEPDLEASQFEVATKRPKREMGPVVRSIETCLLLLPMLGSLYMLGSSCMPYQWWRERLSIVRISLAVGKREGGPELLLSMWGWCVIQPGGGESTCSEPKLLYTMDSFFSTAGSRSTGGLTASSFNATTIKAFVALLPLTKTEDTVNTTKKVDSTLDDHEGKQKSDDEAKEATDQKAKNRLTSLGKRMTKLFGSSRPSDEEEACTRFEDQVDLKSLNRVGEVHSSMTPRDASLPQERQMEEENDGIRPKSVLKRLTLKTMSAIGKKESQ</sequence>
<comment type="caution">
    <text evidence="1">The sequence shown here is derived from an EMBL/GenBank/DDBJ whole genome shotgun (WGS) entry which is preliminary data.</text>
</comment>
<keyword evidence="2" id="KW-1185">Reference proteome</keyword>
<dbReference type="Proteomes" id="UP001243375">
    <property type="component" value="Unassembled WGS sequence"/>
</dbReference>
<accession>A0ACC2X3H5</accession>
<proteinExistence type="predicted"/>
<organism evidence="1 2">
    <name type="scientific">Naganishia vaughanmartiniae</name>
    <dbReference type="NCBI Taxonomy" id="1424756"/>
    <lineage>
        <taxon>Eukaryota</taxon>
        <taxon>Fungi</taxon>
        <taxon>Dikarya</taxon>
        <taxon>Basidiomycota</taxon>
        <taxon>Agaricomycotina</taxon>
        <taxon>Tremellomycetes</taxon>
        <taxon>Filobasidiales</taxon>
        <taxon>Filobasidiaceae</taxon>
        <taxon>Naganishia</taxon>
    </lineage>
</organism>
<protein>
    <submittedName>
        <fullName evidence="1">Uncharacterized protein</fullName>
    </submittedName>
</protein>
<evidence type="ECO:0000313" key="2">
    <source>
        <dbReference type="Proteomes" id="UP001243375"/>
    </source>
</evidence>
<dbReference type="EMBL" id="JASBWU010000011">
    <property type="protein sequence ID" value="KAJ9118263.1"/>
    <property type="molecule type" value="Genomic_DNA"/>
</dbReference>